<reference evidence="1" key="1">
    <citation type="submission" date="2017-12" db="EMBL/GenBank/DDBJ databases">
        <authorList>
            <person name="Katneni V.K."/>
            <person name="Shekhar M.S."/>
            <person name="Otta S.K."/>
            <person name="Karthic K."/>
            <person name="Jangam A.K."/>
            <person name="Gopikrishna G."/>
            <person name="Vijayan K.K."/>
        </authorList>
    </citation>
    <scope>NUCLEOTIDE SEQUENCE [LARGE SCALE GENOMIC DNA]</scope>
    <source>
        <strain evidence="1">IN_AP4RU</strain>
    </source>
</reference>
<reference evidence="1" key="2">
    <citation type="journal article" date="2018" name="Genome Announc.">
        <title>First Report of a Complete Genome Sequence of White spot syndrome virus from India.</title>
        <authorList>
            <person name="Vinaya Kumar K."/>
            <person name="Shekhar M.S."/>
            <person name="Otta S.K."/>
            <person name="Karthic K."/>
            <person name="Ashok Kumar J."/>
            <person name="Gopikrishna G."/>
            <person name="Vijayan K.K."/>
        </authorList>
    </citation>
    <scope>NUCLEOTIDE SEQUENCE</scope>
    <source>
        <strain evidence="1">IN_AP4RU</strain>
    </source>
</reference>
<accession>A0A2I6SBV7</accession>
<name>A0A2I6SBV7_9VIRU</name>
<evidence type="ECO:0000313" key="1">
    <source>
        <dbReference type="EMBL" id="AUO15044.1"/>
    </source>
</evidence>
<organism evidence="1">
    <name type="scientific">White spot syndrome virus</name>
    <dbReference type="NCBI Taxonomy" id="342409"/>
    <lineage>
        <taxon>Viruses</taxon>
        <taxon>Viruses incertae sedis</taxon>
        <taxon>Naldaviricetes</taxon>
        <taxon>Nimaviridae</taxon>
        <taxon>Whispovirus</taxon>
    </lineage>
</organism>
<proteinExistence type="predicted"/>
<dbReference type="EMBL" id="MG702567">
    <property type="protein sequence ID" value="AUO15044.1"/>
    <property type="molecule type" value="Genomic_DNA"/>
</dbReference>
<dbReference type="Proteomes" id="UP000267352">
    <property type="component" value="Segment"/>
</dbReference>
<sequence>MEEEGIHDEKSMEEWFTSSPTWMAMDASVINNLYASQIVGGEG</sequence>
<protein>
    <submittedName>
        <fullName evidence="1">WSSV220</fullName>
    </submittedName>
</protein>